<keyword evidence="1" id="KW-0732">Signal</keyword>
<dbReference type="AlphaFoldDB" id="A0AAN9Q6I7"/>
<protein>
    <submittedName>
        <fullName evidence="2">Uncharacterized protein</fullName>
    </submittedName>
</protein>
<feature type="signal peptide" evidence="1">
    <location>
        <begin position="1"/>
        <end position="16"/>
    </location>
</feature>
<feature type="chain" id="PRO_5042905412" evidence="1">
    <location>
        <begin position="17"/>
        <end position="110"/>
    </location>
</feature>
<keyword evidence="3" id="KW-1185">Reference proteome</keyword>
<sequence length="110" mass="12930">MSFSNSLLMRISITFAMYLLSKTACSVHSNPLVLSTRMDHFCYKELQHHEIRRRSHGCEHLPGQLRFKIQESSSRLHTAPYPFQAFQEMVDGTFISLDESLLLDRYHHQF</sequence>
<evidence type="ECO:0000256" key="1">
    <source>
        <dbReference type="SAM" id="SignalP"/>
    </source>
</evidence>
<name>A0AAN9Q6I7_CANGL</name>
<gene>
    <name evidence="2" type="ORF">VNO77_26704</name>
</gene>
<comment type="caution">
    <text evidence="2">The sequence shown here is derived from an EMBL/GenBank/DDBJ whole genome shotgun (WGS) entry which is preliminary data.</text>
</comment>
<reference evidence="2 3" key="1">
    <citation type="submission" date="2024-01" db="EMBL/GenBank/DDBJ databases">
        <title>The genomes of 5 underutilized Papilionoideae crops provide insights into root nodulation and disease resistanc.</title>
        <authorList>
            <person name="Jiang F."/>
        </authorList>
    </citation>
    <scope>NUCLEOTIDE SEQUENCE [LARGE SCALE GENOMIC DNA]</scope>
    <source>
        <strain evidence="2">LVBAO_FW01</strain>
        <tissue evidence="2">Leaves</tissue>
    </source>
</reference>
<evidence type="ECO:0000313" key="3">
    <source>
        <dbReference type="Proteomes" id="UP001367508"/>
    </source>
</evidence>
<proteinExistence type="predicted"/>
<dbReference type="Proteomes" id="UP001367508">
    <property type="component" value="Unassembled WGS sequence"/>
</dbReference>
<organism evidence="2 3">
    <name type="scientific">Canavalia gladiata</name>
    <name type="common">Sword bean</name>
    <name type="synonym">Dolichos gladiatus</name>
    <dbReference type="NCBI Taxonomy" id="3824"/>
    <lineage>
        <taxon>Eukaryota</taxon>
        <taxon>Viridiplantae</taxon>
        <taxon>Streptophyta</taxon>
        <taxon>Embryophyta</taxon>
        <taxon>Tracheophyta</taxon>
        <taxon>Spermatophyta</taxon>
        <taxon>Magnoliopsida</taxon>
        <taxon>eudicotyledons</taxon>
        <taxon>Gunneridae</taxon>
        <taxon>Pentapetalae</taxon>
        <taxon>rosids</taxon>
        <taxon>fabids</taxon>
        <taxon>Fabales</taxon>
        <taxon>Fabaceae</taxon>
        <taxon>Papilionoideae</taxon>
        <taxon>50 kb inversion clade</taxon>
        <taxon>NPAAA clade</taxon>
        <taxon>indigoferoid/millettioid clade</taxon>
        <taxon>Phaseoleae</taxon>
        <taxon>Canavalia</taxon>
    </lineage>
</organism>
<dbReference type="EMBL" id="JAYMYQ010000006">
    <property type="protein sequence ID" value="KAK7323239.1"/>
    <property type="molecule type" value="Genomic_DNA"/>
</dbReference>
<accession>A0AAN9Q6I7</accession>
<evidence type="ECO:0000313" key="2">
    <source>
        <dbReference type="EMBL" id="KAK7323239.1"/>
    </source>
</evidence>